<proteinExistence type="predicted"/>
<name>A0A0A9YWW5_LYGHE</name>
<gene>
    <name evidence="1" type="primary">Sry</name>
    <name evidence="1" type="ORF">CM83_17492</name>
    <name evidence="2" type="ORF">g.2554</name>
</gene>
<reference evidence="1" key="1">
    <citation type="journal article" date="2014" name="PLoS ONE">
        <title>Transcriptome-Based Identification of ABC Transporters in the Western Tarnished Plant Bug Lygus hesperus.</title>
        <authorList>
            <person name="Hull J.J."/>
            <person name="Chaney K."/>
            <person name="Geib S.M."/>
            <person name="Fabrick J.A."/>
            <person name="Brent C.S."/>
            <person name="Walsh D."/>
            <person name="Lavine L.C."/>
        </authorList>
    </citation>
    <scope>NUCLEOTIDE SEQUENCE</scope>
</reference>
<dbReference type="EMBL" id="GDHC01008140">
    <property type="protein sequence ID" value="JAQ10489.1"/>
    <property type="molecule type" value="Transcribed_RNA"/>
</dbReference>
<dbReference type="EMBL" id="GBHO01006910">
    <property type="protein sequence ID" value="JAG36694.1"/>
    <property type="molecule type" value="Transcribed_RNA"/>
</dbReference>
<reference evidence="1" key="2">
    <citation type="submission" date="2014-07" db="EMBL/GenBank/DDBJ databases">
        <authorList>
            <person name="Hull J."/>
        </authorList>
    </citation>
    <scope>NUCLEOTIDE SEQUENCE</scope>
</reference>
<protein>
    <submittedName>
        <fullName evidence="1">Sex-determining region Y protein</fullName>
    </submittedName>
</protein>
<reference evidence="2" key="3">
    <citation type="journal article" date="2016" name="Gigascience">
        <title>De novo construction of an expanded transcriptome assembly for the western tarnished plant bug, Lygus hesperus.</title>
        <authorList>
            <person name="Tassone E.E."/>
            <person name="Geib S.M."/>
            <person name="Hall B."/>
            <person name="Fabrick J.A."/>
            <person name="Brent C.S."/>
            <person name="Hull J.J."/>
        </authorList>
    </citation>
    <scope>NUCLEOTIDE SEQUENCE</scope>
</reference>
<dbReference type="AlphaFoldDB" id="A0A0A9YWW5"/>
<evidence type="ECO:0000313" key="1">
    <source>
        <dbReference type="EMBL" id="JAG36694.1"/>
    </source>
</evidence>
<evidence type="ECO:0000313" key="2">
    <source>
        <dbReference type="EMBL" id="JAQ10489.1"/>
    </source>
</evidence>
<accession>A0A0A9YWW5</accession>
<sequence length="126" mass="13443">MAITQDALKILRAPVGYDLPSYLKMDDNVYNSASLAATAGPNYTFAPHRPALLNGASRATKLPSLMHSSNSSGNYMFSNDYGTGNSKFSKNNMRAPFPPAMLPGSFDEVATGKLVNALCPPLNRSA</sequence>
<organism evidence="1">
    <name type="scientific">Lygus hesperus</name>
    <name type="common">Western plant bug</name>
    <dbReference type="NCBI Taxonomy" id="30085"/>
    <lineage>
        <taxon>Eukaryota</taxon>
        <taxon>Metazoa</taxon>
        <taxon>Ecdysozoa</taxon>
        <taxon>Arthropoda</taxon>
        <taxon>Hexapoda</taxon>
        <taxon>Insecta</taxon>
        <taxon>Pterygota</taxon>
        <taxon>Neoptera</taxon>
        <taxon>Paraneoptera</taxon>
        <taxon>Hemiptera</taxon>
        <taxon>Heteroptera</taxon>
        <taxon>Panheteroptera</taxon>
        <taxon>Cimicomorpha</taxon>
        <taxon>Miridae</taxon>
        <taxon>Mirini</taxon>
        <taxon>Lygus</taxon>
    </lineage>
</organism>